<protein>
    <submittedName>
        <fullName evidence="3">Lysophospholipase L1-like esterase</fullName>
    </submittedName>
</protein>
<dbReference type="PANTHER" id="PTHR30383">
    <property type="entry name" value="THIOESTERASE 1/PROTEASE 1/LYSOPHOSPHOLIPASE L1"/>
    <property type="match status" value="1"/>
</dbReference>
<dbReference type="InterPro" id="IPR013830">
    <property type="entry name" value="SGNH_hydro"/>
</dbReference>
<sequence length="404" mass="42570">MTARIVTSAPQQSRWPGTPTQPPPPGAKLVFLGDSITHGSTASAGQRFVDQVAKMLGGRISQNWIERGYPGQRSDEMLARYDMDVRANGAQVVMLMAGTNDAGQQDLSRYAAAIKGIAAKARQDGITLIIGTTPPLGGSRPAANHLRVAQFNAWLRIWAPTQGIKIADVYSALVSGGGYGMAGGYDTDGIHPETVGHQKIAEAFVKAFLELLTPDVPHIVDSVGGPFNMITNPQFLTNTTGWYEQPGGTGTAPTYSVVTDTSGTLRFGKWAQMAFDATASGGNRYFVYPVGTVTPGQKLLITARMQVVDIAGGYYNAAQGAGPTATVALRLHDQAFVSRANFGALIPRVPDFIQSIYTVPAGVTGLNLVMQVGLPTGQNVQARIGEVGVFDVSNLPDLVAAAAP</sequence>
<evidence type="ECO:0000313" key="3">
    <source>
        <dbReference type="EMBL" id="MDP9829433.1"/>
    </source>
</evidence>
<dbReference type="Pfam" id="PF13472">
    <property type="entry name" value="Lipase_GDSL_2"/>
    <property type="match status" value="1"/>
</dbReference>
<dbReference type="RefSeq" id="WP_307247612.1">
    <property type="nucleotide sequence ID" value="NZ_JAUSQZ010000001.1"/>
</dbReference>
<dbReference type="InterPro" id="IPR051532">
    <property type="entry name" value="Ester_Hydrolysis_Enzymes"/>
</dbReference>
<dbReference type="EMBL" id="JAUSQZ010000001">
    <property type="protein sequence ID" value="MDP9829433.1"/>
    <property type="molecule type" value="Genomic_DNA"/>
</dbReference>
<gene>
    <name evidence="3" type="ORF">J2S57_005182</name>
</gene>
<dbReference type="Proteomes" id="UP001235712">
    <property type="component" value="Unassembled WGS sequence"/>
</dbReference>
<reference evidence="3 4" key="1">
    <citation type="submission" date="2023-07" db="EMBL/GenBank/DDBJ databases">
        <title>Sequencing the genomes of 1000 actinobacteria strains.</title>
        <authorList>
            <person name="Klenk H.-P."/>
        </authorList>
    </citation>
    <scope>NUCLEOTIDE SEQUENCE [LARGE SCALE GENOMIC DNA]</scope>
    <source>
        <strain evidence="3 4">DSM 44388</strain>
    </source>
</reference>
<proteinExistence type="predicted"/>
<evidence type="ECO:0000259" key="2">
    <source>
        <dbReference type="Pfam" id="PF13472"/>
    </source>
</evidence>
<feature type="domain" description="SGNH hydrolase-type esterase" evidence="2">
    <location>
        <begin position="31"/>
        <end position="198"/>
    </location>
</feature>
<keyword evidence="4" id="KW-1185">Reference proteome</keyword>
<dbReference type="PANTHER" id="PTHR30383:SF5">
    <property type="entry name" value="SGNH HYDROLASE-TYPE ESTERASE DOMAIN-CONTAINING PROTEIN"/>
    <property type="match status" value="1"/>
</dbReference>
<feature type="region of interest" description="Disordered" evidence="1">
    <location>
        <begin position="1"/>
        <end position="25"/>
    </location>
</feature>
<dbReference type="InterPro" id="IPR036514">
    <property type="entry name" value="SGNH_hydro_sf"/>
</dbReference>
<organism evidence="3 4">
    <name type="scientific">Kineosporia succinea</name>
    <dbReference type="NCBI Taxonomy" id="84632"/>
    <lineage>
        <taxon>Bacteria</taxon>
        <taxon>Bacillati</taxon>
        <taxon>Actinomycetota</taxon>
        <taxon>Actinomycetes</taxon>
        <taxon>Kineosporiales</taxon>
        <taxon>Kineosporiaceae</taxon>
        <taxon>Kineosporia</taxon>
    </lineage>
</organism>
<name>A0ABT9P9R1_9ACTN</name>
<dbReference type="SUPFAM" id="SSF52266">
    <property type="entry name" value="SGNH hydrolase"/>
    <property type="match status" value="1"/>
</dbReference>
<dbReference type="Gene3D" id="3.40.50.1110">
    <property type="entry name" value="SGNH hydrolase"/>
    <property type="match status" value="1"/>
</dbReference>
<evidence type="ECO:0000313" key="4">
    <source>
        <dbReference type="Proteomes" id="UP001235712"/>
    </source>
</evidence>
<evidence type="ECO:0000256" key="1">
    <source>
        <dbReference type="SAM" id="MobiDB-lite"/>
    </source>
</evidence>
<accession>A0ABT9P9R1</accession>
<comment type="caution">
    <text evidence="3">The sequence shown here is derived from an EMBL/GenBank/DDBJ whole genome shotgun (WGS) entry which is preliminary data.</text>
</comment>